<evidence type="ECO:0000313" key="2">
    <source>
        <dbReference type="Proteomes" id="UP000277204"/>
    </source>
</evidence>
<evidence type="ECO:0000313" key="1">
    <source>
        <dbReference type="EMBL" id="VDO68832.1"/>
    </source>
</evidence>
<dbReference type="EMBL" id="UZAI01002158">
    <property type="protein sequence ID" value="VDO68832.1"/>
    <property type="molecule type" value="Genomic_DNA"/>
</dbReference>
<keyword evidence="2" id="KW-1185">Reference proteome</keyword>
<accession>A0A183LQB0</accession>
<protein>
    <submittedName>
        <fullName evidence="1">Uncharacterized protein</fullName>
    </submittedName>
</protein>
<name>A0A183LQB0_9TREM</name>
<organism evidence="1 2">
    <name type="scientific">Schistosoma margrebowiei</name>
    <dbReference type="NCBI Taxonomy" id="48269"/>
    <lineage>
        <taxon>Eukaryota</taxon>
        <taxon>Metazoa</taxon>
        <taxon>Spiralia</taxon>
        <taxon>Lophotrochozoa</taxon>
        <taxon>Platyhelminthes</taxon>
        <taxon>Trematoda</taxon>
        <taxon>Digenea</taxon>
        <taxon>Strigeidida</taxon>
        <taxon>Schistosomatoidea</taxon>
        <taxon>Schistosomatidae</taxon>
        <taxon>Schistosoma</taxon>
    </lineage>
</organism>
<dbReference type="AlphaFoldDB" id="A0A183LQB0"/>
<gene>
    <name evidence="1" type="ORF">SMRZ_LOCUS5985</name>
</gene>
<reference evidence="1 2" key="1">
    <citation type="submission" date="2018-11" db="EMBL/GenBank/DDBJ databases">
        <authorList>
            <consortium name="Pathogen Informatics"/>
        </authorList>
    </citation>
    <scope>NUCLEOTIDE SEQUENCE [LARGE SCALE GENOMIC DNA]</scope>
    <source>
        <strain evidence="1 2">Zambia</strain>
    </source>
</reference>
<dbReference type="Proteomes" id="UP000277204">
    <property type="component" value="Unassembled WGS sequence"/>
</dbReference>
<proteinExistence type="predicted"/>
<sequence>MWETWKAFQIAAEMKVLGTNGGRRQSTGFVLFGIRQEVAPVIFKDLMLPNGSDHRVTQRDSQRRYH</sequence>